<dbReference type="SFLD" id="SFLDG01129">
    <property type="entry name" value="C1.5:_HAD__Beta-PGM__Phosphata"/>
    <property type="match status" value="1"/>
</dbReference>
<dbReference type="InterPro" id="IPR006439">
    <property type="entry name" value="HAD-SF_hydro_IA"/>
</dbReference>
<dbReference type="InParanoid" id="A0A1I5F4M9"/>
<dbReference type="NCBIfam" id="TIGR01509">
    <property type="entry name" value="HAD-SF-IA-v3"/>
    <property type="match status" value="1"/>
</dbReference>
<name>A0A1I5F4M9_9ACTN</name>
<dbReference type="SFLD" id="SFLDS00003">
    <property type="entry name" value="Haloacid_Dehalogenase"/>
    <property type="match status" value="1"/>
</dbReference>
<dbReference type="CDD" id="cd07505">
    <property type="entry name" value="HAD_BPGM-like"/>
    <property type="match status" value="1"/>
</dbReference>
<reference evidence="1 2" key="1">
    <citation type="submission" date="2016-10" db="EMBL/GenBank/DDBJ databases">
        <authorList>
            <person name="de Groot N.N."/>
        </authorList>
    </citation>
    <scope>NUCLEOTIDE SEQUENCE [LARGE SCALE GENOMIC DNA]</scope>
    <source>
        <strain evidence="1 2">DSM 43067</strain>
    </source>
</reference>
<evidence type="ECO:0000313" key="2">
    <source>
        <dbReference type="Proteomes" id="UP000183413"/>
    </source>
</evidence>
<protein>
    <submittedName>
        <fullName evidence="1">Haloacid dehalogenase-like hydrolase</fullName>
    </submittedName>
</protein>
<dbReference type="InterPro" id="IPR023214">
    <property type="entry name" value="HAD_sf"/>
</dbReference>
<dbReference type="RefSeq" id="WP_021594268.1">
    <property type="nucleotide sequence ID" value="NZ_FOVH01000004.1"/>
</dbReference>
<accession>A0A1I5F4M9</accession>
<dbReference type="InterPro" id="IPR036412">
    <property type="entry name" value="HAD-like_sf"/>
</dbReference>
<dbReference type="Gene3D" id="1.10.150.240">
    <property type="entry name" value="Putative phosphatase, domain 2"/>
    <property type="match status" value="1"/>
</dbReference>
<sequence>MIWLCDLDGTLVDSTPVHDAAFRAALAETAPELLGSFRYERHAGASTDEVAAVLGLGTDGARRLIGAKRRHYRAYVDAGRVKVFPGARRFLAALAAGGQPAYLVTSGSRGSVERVLAACSLGGWFRGVLTGDDVPVSKPDPAFYRRACERWGIAPDEAVAVEDSVHGVASAVGAGLTTFQVHAAEPAPGAVHLGGLDDLAGLAETGARP</sequence>
<dbReference type="EMBL" id="FOVH01000004">
    <property type="protein sequence ID" value="SFO18715.1"/>
    <property type="molecule type" value="Genomic_DNA"/>
</dbReference>
<keyword evidence="1" id="KW-0378">Hydrolase</keyword>
<dbReference type="GO" id="GO:0050308">
    <property type="term" value="F:sugar-phosphatase activity"/>
    <property type="evidence" value="ECO:0007669"/>
    <property type="project" value="TreeGrafter"/>
</dbReference>
<organism evidence="1 2">
    <name type="scientific">Actinomadura madurae</name>
    <dbReference type="NCBI Taxonomy" id="1993"/>
    <lineage>
        <taxon>Bacteria</taxon>
        <taxon>Bacillati</taxon>
        <taxon>Actinomycetota</taxon>
        <taxon>Actinomycetes</taxon>
        <taxon>Streptosporangiales</taxon>
        <taxon>Thermomonosporaceae</taxon>
        <taxon>Actinomadura</taxon>
    </lineage>
</organism>
<dbReference type="InterPro" id="IPR023198">
    <property type="entry name" value="PGP-like_dom2"/>
</dbReference>
<evidence type="ECO:0000313" key="1">
    <source>
        <dbReference type="EMBL" id="SFO18715.1"/>
    </source>
</evidence>
<dbReference type="PANTHER" id="PTHR43481:SF4">
    <property type="entry name" value="GLYCEROL-1-PHOSPHATE PHOSPHOHYDROLASE 1-RELATED"/>
    <property type="match status" value="1"/>
</dbReference>
<dbReference type="STRING" id="1993.SAMN04489713_104427"/>
<dbReference type="Gene3D" id="3.40.50.1000">
    <property type="entry name" value="HAD superfamily/HAD-like"/>
    <property type="match status" value="1"/>
</dbReference>
<keyword evidence="2" id="KW-1185">Reference proteome</keyword>
<dbReference type="InterPro" id="IPR051806">
    <property type="entry name" value="HAD-like_SPP"/>
</dbReference>
<dbReference type="Pfam" id="PF00702">
    <property type="entry name" value="Hydrolase"/>
    <property type="match status" value="1"/>
</dbReference>
<dbReference type="eggNOG" id="COG0637">
    <property type="taxonomic scope" value="Bacteria"/>
</dbReference>
<dbReference type="Proteomes" id="UP000183413">
    <property type="component" value="Unassembled WGS sequence"/>
</dbReference>
<dbReference type="PANTHER" id="PTHR43481">
    <property type="entry name" value="FRUCTOSE-1-PHOSPHATE PHOSPHATASE"/>
    <property type="match status" value="1"/>
</dbReference>
<dbReference type="AlphaFoldDB" id="A0A1I5F4M9"/>
<proteinExistence type="predicted"/>
<dbReference type="SUPFAM" id="SSF56784">
    <property type="entry name" value="HAD-like"/>
    <property type="match status" value="1"/>
</dbReference>
<gene>
    <name evidence="1" type="ORF">SAMN04489713_104427</name>
</gene>
<dbReference type="OrthoDB" id="9793014at2"/>